<keyword evidence="3" id="KW-1185">Reference proteome</keyword>
<dbReference type="Proteomes" id="UP000822476">
    <property type="component" value="Unassembled WGS sequence"/>
</dbReference>
<gene>
    <name evidence="2" type="ORF">EG68_11049</name>
</gene>
<evidence type="ECO:0000256" key="1">
    <source>
        <dbReference type="SAM" id="Phobius"/>
    </source>
</evidence>
<keyword evidence="1" id="KW-0812">Transmembrane</keyword>
<keyword evidence="1" id="KW-1133">Transmembrane helix</keyword>
<keyword evidence="1" id="KW-0472">Membrane</keyword>
<dbReference type="AlphaFoldDB" id="A0A8S9YEQ1"/>
<organism evidence="2 3">
    <name type="scientific">Paragonimus skrjabini miyazakii</name>
    <dbReference type="NCBI Taxonomy" id="59628"/>
    <lineage>
        <taxon>Eukaryota</taxon>
        <taxon>Metazoa</taxon>
        <taxon>Spiralia</taxon>
        <taxon>Lophotrochozoa</taxon>
        <taxon>Platyhelminthes</taxon>
        <taxon>Trematoda</taxon>
        <taxon>Digenea</taxon>
        <taxon>Plagiorchiida</taxon>
        <taxon>Troglotremata</taxon>
        <taxon>Troglotrematidae</taxon>
        <taxon>Paragonimus</taxon>
    </lineage>
</organism>
<reference evidence="2" key="1">
    <citation type="submission" date="2019-07" db="EMBL/GenBank/DDBJ databases">
        <title>Annotation for the trematode Paragonimus miyazaki's.</title>
        <authorList>
            <person name="Choi Y.-J."/>
        </authorList>
    </citation>
    <scope>NUCLEOTIDE SEQUENCE</scope>
    <source>
        <strain evidence="2">Japan</strain>
    </source>
</reference>
<accession>A0A8S9YEQ1</accession>
<evidence type="ECO:0000313" key="3">
    <source>
        <dbReference type="Proteomes" id="UP000822476"/>
    </source>
</evidence>
<sequence length="65" mass="7991">MDRDVLPKRDLNNLSTRYYPPFYRFLHFFFQFFAKCIFTSFQFYIFIIDSYAQLCFSLVSDISFV</sequence>
<name>A0A8S9YEQ1_9TREM</name>
<feature type="transmembrane region" description="Helical" evidence="1">
    <location>
        <begin position="25"/>
        <end position="47"/>
    </location>
</feature>
<comment type="caution">
    <text evidence="2">The sequence shown here is derived from an EMBL/GenBank/DDBJ whole genome shotgun (WGS) entry which is preliminary data.</text>
</comment>
<protein>
    <submittedName>
        <fullName evidence="2">Uncharacterized protein</fullName>
    </submittedName>
</protein>
<dbReference type="EMBL" id="JTDE01007850">
    <property type="protein sequence ID" value="KAF7236356.1"/>
    <property type="molecule type" value="Genomic_DNA"/>
</dbReference>
<evidence type="ECO:0000313" key="2">
    <source>
        <dbReference type="EMBL" id="KAF7236356.1"/>
    </source>
</evidence>
<proteinExistence type="predicted"/>